<organism evidence="4 5">
    <name type="scientific">Lottiidibacillus patelloidae</name>
    <dbReference type="NCBI Taxonomy" id="2670334"/>
    <lineage>
        <taxon>Bacteria</taxon>
        <taxon>Bacillati</taxon>
        <taxon>Bacillota</taxon>
        <taxon>Bacilli</taxon>
        <taxon>Bacillales</taxon>
        <taxon>Bacillaceae</taxon>
        <taxon>Lottiidibacillus</taxon>
    </lineage>
</organism>
<dbReference type="AlphaFoldDB" id="A0A263BW83"/>
<keyword evidence="1" id="KW-0479">Metal-binding</keyword>
<dbReference type="InterPro" id="IPR002509">
    <property type="entry name" value="NODB_dom"/>
</dbReference>
<name>A0A263BW83_9BACI</name>
<reference evidence="4 5" key="2">
    <citation type="submission" date="2017-09" db="EMBL/GenBank/DDBJ databases">
        <title>Bacillus patelloidae sp. nov., isolated from the intestinal tract of a marine limpet.</title>
        <authorList>
            <person name="Liu R."/>
            <person name="Dong C."/>
            <person name="Shao Z."/>
        </authorList>
    </citation>
    <scope>NUCLEOTIDE SEQUENCE [LARGE SCALE GENOMIC DNA]</scope>
    <source>
        <strain evidence="4 5">SA5d-4</strain>
    </source>
</reference>
<keyword evidence="2" id="KW-0378">Hydrolase</keyword>
<dbReference type="PANTHER" id="PTHR10587:SF133">
    <property type="entry name" value="CHITIN DEACETYLASE 1-RELATED"/>
    <property type="match status" value="1"/>
</dbReference>
<dbReference type="Pfam" id="PF01522">
    <property type="entry name" value="Polysacc_deac_1"/>
    <property type="match status" value="1"/>
</dbReference>
<feature type="domain" description="NodB homology" evidence="3">
    <location>
        <begin position="11"/>
        <end position="186"/>
    </location>
</feature>
<gene>
    <name evidence="4" type="ORF">CIB95_05360</name>
</gene>
<dbReference type="EMBL" id="NPIA01000002">
    <property type="protein sequence ID" value="OZM58003.1"/>
    <property type="molecule type" value="Genomic_DNA"/>
</dbReference>
<dbReference type="GO" id="GO:0046872">
    <property type="term" value="F:metal ion binding"/>
    <property type="evidence" value="ECO:0007669"/>
    <property type="project" value="UniProtKB-KW"/>
</dbReference>
<dbReference type="Gene3D" id="3.20.20.370">
    <property type="entry name" value="Glycoside hydrolase/deacetylase"/>
    <property type="match status" value="1"/>
</dbReference>
<dbReference type="GO" id="GO:0005975">
    <property type="term" value="P:carbohydrate metabolic process"/>
    <property type="evidence" value="ECO:0007669"/>
    <property type="project" value="InterPro"/>
</dbReference>
<comment type="caution">
    <text evidence="4">The sequence shown here is derived from an EMBL/GenBank/DDBJ whole genome shotgun (WGS) entry which is preliminary data.</text>
</comment>
<evidence type="ECO:0000313" key="4">
    <source>
        <dbReference type="EMBL" id="OZM58003.1"/>
    </source>
</evidence>
<dbReference type="GO" id="GO:0016020">
    <property type="term" value="C:membrane"/>
    <property type="evidence" value="ECO:0007669"/>
    <property type="project" value="TreeGrafter"/>
</dbReference>
<evidence type="ECO:0000259" key="3">
    <source>
        <dbReference type="PROSITE" id="PS51677"/>
    </source>
</evidence>
<dbReference type="CDD" id="cd10917">
    <property type="entry name" value="CE4_NodB_like_6s_7s"/>
    <property type="match status" value="1"/>
</dbReference>
<dbReference type="SUPFAM" id="SSF88713">
    <property type="entry name" value="Glycoside hydrolase/deacetylase"/>
    <property type="match status" value="1"/>
</dbReference>
<dbReference type="InterPro" id="IPR050248">
    <property type="entry name" value="Polysacc_deacetylase_ArnD"/>
</dbReference>
<keyword evidence="5" id="KW-1185">Reference proteome</keyword>
<dbReference type="Proteomes" id="UP000217083">
    <property type="component" value="Unassembled WGS sequence"/>
</dbReference>
<dbReference type="GO" id="GO:0016810">
    <property type="term" value="F:hydrolase activity, acting on carbon-nitrogen (but not peptide) bonds"/>
    <property type="evidence" value="ECO:0007669"/>
    <property type="project" value="InterPro"/>
</dbReference>
<protein>
    <submittedName>
        <fullName evidence="4">Polysaccharide deacetylase</fullName>
    </submittedName>
</protein>
<dbReference type="PANTHER" id="PTHR10587">
    <property type="entry name" value="GLYCOSYL TRANSFERASE-RELATED"/>
    <property type="match status" value="1"/>
</dbReference>
<proteinExistence type="predicted"/>
<dbReference type="PROSITE" id="PS51677">
    <property type="entry name" value="NODB"/>
    <property type="match status" value="1"/>
</dbReference>
<accession>A0A263BW83</accession>
<dbReference type="InterPro" id="IPR011330">
    <property type="entry name" value="Glyco_hydro/deAcase_b/a-brl"/>
</dbReference>
<reference evidence="5" key="1">
    <citation type="submission" date="2017-08" db="EMBL/GenBank/DDBJ databases">
        <authorList>
            <person name="Huang Z."/>
        </authorList>
    </citation>
    <scope>NUCLEOTIDE SEQUENCE [LARGE SCALE GENOMIC DNA]</scope>
    <source>
        <strain evidence="5">SA5d-4</strain>
    </source>
</reference>
<evidence type="ECO:0000313" key="5">
    <source>
        <dbReference type="Proteomes" id="UP000217083"/>
    </source>
</evidence>
<evidence type="ECO:0000256" key="1">
    <source>
        <dbReference type="ARBA" id="ARBA00022723"/>
    </source>
</evidence>
<evidence type="ECO:0000256" key="2">
    <source>
        <dbReference type="ARBA" id="ARBA00022801"/>
    </source>
</evidence>
<sequence>MLTRNLTATNPSVTLTFDDGPSRLILPILNVLKEKEVQAVFFWQSRLSHHKRPWDRMSEDGHQIGSHSQNHPNFAKLSYIKQLEQMKYSKEKLEKLSGNKIKYFRPPFGQFNDDTIKIAKQLNIEIVMWRIASMDWQKGITAESLIKNVTDNLEDGAIILLHELPVTLEALPKLIDAIREKGYYFSKLP</sequence>